<evidence type="ECO:0000313" key="28">
    <source>
        <dbReference type="RefSeq" id="XP_005084146.1"/>
    </source>
</evidence>
<dbReference type="SMART" id="SM00005">
    <property type="entry name" value="DEATH"/>
    <property type="match status" value="1"/>
</dbReference>
<dbReference type="GO" id="GO:0006366">
    <property type="term" value="P:transcription by RNA polymerase II"/>
    <property type="evidence" value="ECO:0007669"/>
    <property type="project" value="Ensembl"/>
</dbReference>
<feature type="signal peptide" evidence="24">
    <location>
        <begin position="1"/>
        <end position="29"/>
    </location>
</feature>
<dbReference type="GO" id="GO:0043123">
    <property type="term" value="P:positive regulation of canonical NF-kappaB signal transduction"/>
    <property type="evidence" value="ECO:0007669"/>
    <property type="project" value="Ensembl"/>
</dbReference>
<dbReference type="InterPro" id="IPR020419">
    <property type="entry name" value="TNFR_1A"/>
</dbReference>
<dbReference type="PANTHER" id="PTHR46861">
    <property type="entry name" value="TUMOR NECROSIS FACTOR RECEPTOR SUPERFAMILY MEMBER 1A"/>
    <property type="match status" value="1"/>
</dbReference>
<comment type="subcellular location">
    <subcellularLocation>
        <location evidence="1">Cell membrane</location>
        <topology evidence="1">Single-pass type I membrane protein</topology>
    </subcellularLocation>
    <subcellularLocation>
        <location evidence="2">Golgi apparatus membrane</location>
        <topology evidence="2">Single-pass type I membrane protein</topology>
    </subcellularLocation>
</comment>
<evidence type="ECO:0000256" key="16">
    <source>
        <dbReference type="ARBA" id="ARBA00031535"/>
    </source>
</evidence>
<proteinExistence type="predicted"/>
<dbReference type="GeneID" id="101840696"/>
<dbReference type="GO" id="GO:1900119">
    <property type="term" value="P:positive regulation of execution phase of apoptosis"/>
    <property type="evidence" value="ECO:0007669"/>
    <property type="project" value="Ensembl"/>
</dbReference>
<evidence type="ECO:0000256" key="15">
    <source>
        <dbReference type="ARBA" id="ARBA00030825"/>
    </source>
</evidence>
<dbReference type="GO" id="GO:0050728">
    <property type="term" value="P:negative regulation of inflammatory response"/>
    <property type="evidence" value="ECO:0007669"/>
    <property type="project" value="Ensembl"/>
</dbReference>
<dbReference type="GO" id="GO:0000139">
    <property type="term" value="C:Golgi membrane"/>
    <property type="evidence" value="ECO:0007669"/>
    <property type="project" value="UniProtKB-SubCell"/>
</dbReference>
<dbReference type="CDD" id="cd08313">
    <property type="entry name" value="Death_TNFR1"/>
    <property type="match status" value="1"/>
</dbReference>
<feature type="domain" description="Death" evidence="25">
    <location>
        <begin position="369"/>
        <end position="454"/>
    </location>
</feature>
<evidence type="ECO:0000313" key="27">
    <source>
        <dbReference type="Proteomes" id="UP000886700"/>
    </source>
</evidence>
<feature type="domain" description="TNFR-Cys" evidence="26">
    <location>
        <begin position="124"/>
        <end position="164"/>
    </location>
</feature>
<dbReference type="FunFam" id="2.10.50.10:FF:000020">
    <property type="entry name" value="Tumor necrosis factor receptor superfamily member 1A"/>
    <property type="match status" value="1"/>
</dbReference>
<dbReference type="GO" id="GO:0045944">
    <property type="term" value="P:positive regulation of transcription by RNA polymerase II"/>
    <property type="evidence" value="ECO:0007669"/>
    <property type="project" value="Ensembl"/>
</dbReference>
<dbReference type="GO" id="GO:1902339">
    <property type="term" value="P:positive regulation of apoptotic process involved in morphogenesis"/>
    <property type="evidence" value="ECO:0007669"/>
    <property type="project" value="Ensembl"/>
</dbReference>
<evidence type="ECO:0000256" key="5">
    <source>
        <dbReference type="ARBA" id="ARBA00022692"/>
    </source>
</evidence>
<keyword evidence="5 23" id="KW-0812">Transmembrane</keyword>
<evidence type="ECO:0000256" key="21">
    <source>
        <dbReference type="ARBA" id="ARBA00081281"/>
    </source>
</evidence>
<evidence type="ECO:0000256" key="20">
    <source>
        <dbReference type="ARBA" id="ARBA00064649"/>
    </source>
</evidence>
<dbReference type="GO" id="GO:0045121">
    <property type="term" value="C:membrane raft"/>
    <property type="evidence" value="ECO:0007669"/>
    <property type="project" value="Ensembl"/>
</dbReference>
<keyword evidence="27" id="KW-1185">Reference proteome</keyword>
<dbReference type="PROSITE" id="PS00652">
    <property type="entry name" value="TNFR_NGFR_1"/>
    <property type="match status" value="1"/>
</dbReference>
<dbReference type="GO" id="GO:0005615">
    <property type="term" value="C:extracellular space"/>
    <property type="evidence" value="ECO:0007669"/>
    <property type="project" value="Ensembl"/>
</dbReference>
<keyword evidence="4" id="KW-1003">Cell membrane</keyword>
<evidence type="ECO:0000256" key="18">
    <source>
        <dbReference type="ARBA" id="ARBA00031785"/>
    </source>
</evidence>
<dbReference type="GO" id="GO:0010803">
    <property type="term" value="P:regulation of tumor necrosis factor-mediated signaling pathway"/>
    <property type="evidence" value="ECO:0007669"/>
    <property type="project" value="Ensembl"/>
</dbReference>
<dbReference type="Gene3D" id="2.10.50.10">
    <property type="entry name" value="Tumor Necrosis Factor Receptor, subunit A, domain 2"/>
    <property type="match status" value="2"/>
</dbReference>
<organism evidence="27 28">
    <name type="scientific">Mesocricetus auratus</name>
    <name type="common">Golden hamster</name>
    <dbReference type="NCBI Taxonomy" id="10036"/>
    <lineage>
        <taxon>Eukaryota</taxon>
        <taxon>Metazoa</taxon>
        <taxon>Chordata</taxon>
        <taxon>Craniata</taxon>
        <taxon>Vertebrata</taxon>
        <taxon>Euteleostomi</taxon>
        <taxon>Mammalia</taxon>
        <taxon>Eutheria</taxon>
        <taxon>Euarchontoglires</taxon>
        <taxon>Glires</taxon>
        <taxon>Rodentia</taxon>
        <taxon>Myomorpha</taxon>
        <taxon>Muroidea</taxon>
        <taxon>Cricetidae</taxon>
        <taxon>Cricetinae</taxon>
        <taxon>Mesocricetus</taxon>
    </lineage>
</organism>
<dbReference type="PANTHER" id="PTHR46861:SF1">
    <property type="entry name" value="TUMOR NECROSIS FACTOR RECEPTOR SUPERFAMILY MEMBER 1A"/>
    <property type="match status" value="1"/>
</dbReference>
<keyword evidence="6" id="KW-0053">Apoptosis</keyword>
<evidence type="ECO:0000259" key="26">
    <source>
        <dbReference type="PROSITE" id="PS50050"/>
    </source>
</evidence>
<gene>
    <name evidence="28" type="primary">Tnfrsf1a</name>
</gene>
<dbReference type="GO" id="GO:0003332">
    <property type="term" value="P:negative regulation of extracellular matrix constituent secretion"/>
    <property type="evidence" value="ECO:0007669"/>
    <property type="project" value="Ensembl"/>
</dbReference>
<evidence type="ECO:0000256" key="12">
    <source>
        <dbReference type="ARBA" id="ARBA00023157"/>
    </source>
</evidence>
<keyword evidence="9 23" id="KW-1133">Transmembrane helix</keyword>
<keyword evidence="8" id="KW-0677">Repeat</keyword>
<evidence type="ECO:0000256" key="19">
    <source>
        <dbReference type="ARBA" id="ARBA00059146"/>
    </source>
</evidence>
<dbReference type="FunFam" id="1.10.533.10:FF:000044">
    <property type="entry name" value="Tumor necrosis factor receptor superfamily member 1A"/>
    <property type="match status" value="1"/>
</dbReference>
<feature type="chain" id="PRO_5010583023" description="Tumor necrosis factor receptor superfamily member 1A" evidence="24">
    <location>
        <begin position="30"/>
        <end position="468"/>
    </location>
</feature>
<dbReference type="GO" id="GO:0043235">
    <property type="term" value="C:receptor complex"/>
    <property type="evidence" value="ECO:0007669"/>
    <property type="project" value="Ensembl"/>
</dbReference>
<dbReference type="GO" id="GO:0007249">
    <property type="term" value="P:canonical NF-kappaB signal transduction"/>
    <property type="evidence" value="ECO:0007669"/>
    <property type="project" value="Ensembl"/>
</dbReference>
<evidence type="ECO:0000256" key="9">
    <source>
        <dbReference type="ARBA" id="ARBA00022989"/>
    </source>
</evidence>
<dbReference type="CDD" id="cd10576">
    <property type="entry name" value="TNFRSF1A"/>
    <property type="match status" value="1"/>
</dbReference>
<feature type="disulfide bond" evidence="22">
    <location>
        <begin position="82"/>
        <end position="97"/>
    </location>
</feature>
<dbReference type="GO" id="GO:0000209">
    <property type="term" value="P:protein polyubiquitination"/>
    <property type="evidence" value="ECO:0007669"/>
    <property type="project" value="Ensembl"/>
</dbReference>
<evidence type="ECO:0000256" key="17">
    <source>
        <dbReference type="ARBA" id="ARBA00031548"/>
    </source>
</evidence>
<evidence type="ECO:0000256" key="23">
    <source>
        <dbReference type="SAM" id="Phobius"/>
    </source>
</evidence>
<dbReference type="KEGG" id="maua:101840696"/>
<keyword evidence="7 24" id="KW-0732">Signal</keyword>
<evidence type="ECO:0000256" key="10">
    <source>
        <dbReference type="ARBA" id="ARBA00023034"/>
    </source>
</evidence>
<dbReference type="GO" id="GO:0006693">
    <property type="term" value="P:prostaglandin metabolic process"/>
    <property type="evidence" value="ECO:0007669"/>
    <property type="project" value="InterPro"/>
</dbReference>
<evidence type="ECO:0000256" key="13">
    <source>
        <dbReference type="ARBA" id="ARBA00023170"/>
    </source>
</evidence>
<dbReference type="SMART" id="SM00208">
    <property type="entry name" value="TNFR"/>
    <property type="match status" value="4"/>
</dbReference>
<dbReference type="GO" id="GO:0005031">
    <property type="term" value="F:tumor necrosis factor receptor activity"/>
    <property type="evidence" value="ECO:0007669"/>
    <property type="project" value="Ensembl"/>
</dbReference>
<dbReference type="GO" id="GO:0006954">
    <property type="term" value="P:inflammatory response"/>
    <property type="evidence" value="ECO:0007669"/>
    <property type="project" value="Ensembl"/>
</dbReference>
<dbReference type="GO" id="GO:1903140">
    <property type="term" value="P:regulation of establishment of endothelial barrier"/>
    <property type="evidence" value="ECO:0007669"/>
    <property type="project" value="Ensembl"/>
</dbReference>
<dbReference type="PROSITE" id="PS50050">
    <property type="entry name" value="TNFR_NGFR_2"/>
    <property type="match status" value="2"/>
</dbReference>
<keyword evidence="11 23" id="KW-0472">Membrane</keyword>
<keyword evidence="13 28" id="KW-0675">Receptor</keyword>
<dbReference type="GO" id="GO:0050729">
    <property type="term" value="P:positive regulation of inflammatory response"/>
    <property type="evidence" value="ECO:0007669"/>
    <property type="project" value="Ensembl"/>
</dbReference>
<feature type="domain" description="TNFR-Cys" evidence="26">
    <location>
        <begin position="81"/>
        <end position="123"/>
    </location>
</feature>
<reference evidence="28" key="1">
    <citation type="submission" date="2025-08" db="UniProtKB">
        <authorList>
            <consortium name="RefSeq"/>
        </authorList>
    </citation>
    <scope>IDENTIFICATION</scope>
    <source>
        <tissue evidence="28">Liver</tissue>
    </source>
</reference>
<dbReference type="InterPro" id="IPR000488">
    <property type="entry name" value="Death_dom"/>
</dbReference>
<dbReference type="GO" id="GO:0010614">
    <property type="term" value="P:negative regulation of cardiac muscle hypertrophy"/>
    <property type="evidence" value="ECO:0007669"/>
    <property type="project" value="Ensembl"/>
</dbReference>
<dbReference type="SUPFAM" id="SSF47986">
    <property type="entry name" value="DEATH domain"/>
    <property type="match status" value="1"/>
</dbReference>
<dbReference type="PROSITE" id="PS50017">
    <property type="entry name" value="DEATH_DOMAIN"/>
    <property type="match status" value="1"/>
</dbReference>
<dbReference type="GO" id="GO:0005886">
    <property type="term" value="C:plasma membrane"/>
    <property type="evidence" value="ECO:0007669"/>
    <property type="project" value="UniProtKB-SubCell"/>
</dbReference>
<evidence type="ECO:0000256" key="2">
    <source>
        <dbReference type="ARBA" id="ARBA00004614"/>
    </source>
</evidence>
<evidence type="ECO:0000256" key="14">
    <source>
        <dbReference type="ARBA" id="ARBA00023180"/>
    </source>
</evidence>
<dbReference type="Gene3D" id="1.10.533.10">
    <property type="entry name" value="Death Domain, Fas"/>
    <property type="match status" value="1"/>
</dbReference>
<dbReference type="PRINTS" id="PR01918">
    <property type="entry name" value="TNFACTORR1A"/>
</dbReference>
<dbReference type="GO" id="GO:1905038">
    <property type="term" value="P:regulation of membrane lipid metabolic process"/>
    <property type="evidence" value="ECO:0007669"/>
    <property type="project" value="Ensembl"/>
</dbReference>
<dbReference type="GO" id="GO:0072659">
    <property type="term" value="P:protein localization to plasma membrane"/>
    <property type="evidence" value="ECO:0007669"/>
    <property type="project" value="Ensembl"/>
</dbReference>
<dbReference type="InterPro" id="IPR011029">
    <property type="entry name" value="DEATH-like_dom_sf"/>
</dbReference>
<dbReference type="RefSeq" id="XP_005084146.1">
    <property type="nucleotide sequence ID" value="XM_005084089.4"/>
</dbReference>
<dbReference type="InterPro" id="IPR033994">
    <property type="entry name" value="TNFRSF1A_death"/>
</dbReference>
<dbReference type="GO" id="GO:0043124">
    <property type="term" value="P:negative regulation of canonical NF-kappaB signal transduction"/>
    <property type="evidence" value="ECO:0007669"/>
    <property type="project" value="Ensembl"/>
</dbReference>
<dbReference type="OrthoDB" id="9408020at2759"/>
<dbReference type="STRING" id="10036.ENSMAUP00000002935"/>
<dbReference type="Proteomes" id="UP000886700">
    <property type="component" value="Unplaced"/>
</dbReference>
<comment type="function">
    <text evidence="19">Receptor for TNFSF2/TNF-alpha and homotrimeric TNFSF1/lymphotoxin-alpha. The adapter molecule FADD recruits caspase-8 to the activated receptor. The resulting death-inducing signaling complex (DISC) performs caspase-8 proteolytic activation which initiates the subsequent cascade of caspases (aspartate-specific cysteine proteases) mediating apoptosis.</text>
</comment>
<dbReference type="GO" id="GO:0071260">
    <property type="term" value="P:cellular response to mechanical stimulus"/>
    <property type="evidence" value="ECO:0007669"/>
    <property type="project" value="Ensembl"/>
</dbReference>
<evidence type="ECO:0000256" key="7">
    <source>
        <dbReference type="ARBA" id="ARBA00022729"/>
    </source>
</evidence>
<keyword evidence="10" id="KW-0333">Golgi apparatus</keyword>
<dbReference type="GO" id="GO:0009986">
    <property type="term" value="C:cell surface"/>
    <property type="evidence" value="ECO:0007669"/>
    <property type="project" value="Ensembl"/>
</dbReference>
<dbReference type="GO" id="GO:0038061">
    <property type="term" value="P:non-canonical NF-kappaB signal transduction"/>
    <property type="evidence" value="ECO:0007669"/>
    <property type="project" value="Ensembl"/>
</dbReference>
<keyword evidence="14" id="KW-0325">Glycoprotein</keyword>
<dbReference type="InterPro" id="IPR033993">
    <property type="entry name" value="TNFRSF1A_N"/>
</dbReference>
<evidence type="ECO:0000256" key="1">
    <source>
        <dbReference type="ARBA" id="ARBA00004251"/>
    </source>
</evidence>
<protein>
    <recommendedName>
        <fullName evidence="3">Tumor necrosis factor receptor superfamily member 1A</fullName>
    </recommendedName>
    <alternativeName>
        <fullName evidence="18">Tumor necrosis factor receptor 1</fullName>
    </alternativeName>
    <alternativeName>
        <fullName evidence="15">Tumor necrosis factor receptor type I</fullName>
    </alternativeName>
    <alternativeName>
        <fullName evidence="16">p55</fullName>
    </alternativeName>
    <alternativeName>
        <fullName evidence="17 21">p60</fullName>
    </alternativeName>
</protein>
<dbReference type="InterPro" id="IPR052493">
    <property type="entry name" value="TNFRSF1A"/>
</dbReference>
<accession>A0A1U7R259</accession>
<evidence type="ECO:0000256" key="4">
    <source>
        <dbReference type="ARBA" id="ARBA00022475"/>
    </source>
</evidence>
<evidence type="ECO:0000256" key="11">
    <source>
        <dbReference type="ARBA" id="ARBA00023136"/>
    </source>
</evidence>
<dbReference type="FunFam" id="2.10.50.10:FF:000025">
    <property type="entry name" value="Tumor necrosis factor receptor superfamily member 1A"/>
    <property type="match status" value="1"/>
</dbReference>
<sequence length="468" mass="51412">MGLPTVPGLLLSLVLPALLVGIYPSGVTGLVPSLGEQEKSLCPQGKYVHPLNNSICCTKCHKGTYLVEDCVDQRQAPNCRDCDKGTFTASQNHVKQCLSCKICRKEMSQVEISPCRADKDTVCGCKENQFQQFFSDKHFQCMDCSPCFNGTVSIPCKQSQDTVCNCHKGFFRSGNECVSCSRCKGNHNCFQFCLPPTENVTNPQDPGTAVLLPLVIFLGLCLLFFIFISLMCRYPRWKPSVYSIMCGNSAPDKEAEVEGIVTKPLTPAPAPAPAFSPTPGFSPTLGFCSTPGFSPVSNTPITPGLPFDPSNWPNFRVMPPLREVVPTQGADPLLYASLPTASLPSVPVSTPVKKWDDCAHPQRPDTADPATLYAVVDGVPPSRWREFMRLLGLSEHEIERLELQNGRCLREAQYSMLEAWRRRTPRHEATLEVLGHVLCDMDLRGCLENIHEALGNPASFSSAPCLPR</sequence>
<dbReference type="AlphaFoldDB" id="A0A1U7R259"/>
<dbReference type="GO" id="GO:0007259">
    <property type="term" value="P:cell surface receptor signaling pathway via JAK-STAT"/>
    <property type="evidence" value="ECO:0007669"/>
    <property type="project" value="Ensembl"/>
</dbReference>
<feature type="repeat" description="TNFR-Cys" evidence="22">
    <location>
        <begin position="81"/>
        <end position="123"/>
    </location>
</feature>
<dbReference type="Pfam" id="PF00531">
    <property type="entry name" value="Death"/>
    <property type="match status" value="1"/>
</dbReference>
<comment type="subunit">
    <text evidence="20">Binding of TNF to the extracellular domain leads to homotrimerization. The aggregated death domains provide a novel molecular interface that interacts specifically with the death domain of TRADD. Various TRADD-interacting proteins such as TRAFS, RIPK1 and possibly FADD, are recruited to the complex by their association with TRADD. This complex activates at least two distinct signaling cascades, apoptosis and NF-kappa-B signaling. Interacts with BAG4, BABAM2, FEM1B, GRB2, SQSTM1 and TRPC4AP. Interacts with DAB2IP. Interacts directly with NOL3 (via CARD domain); inhibits TNF-signaling pathway. Interacts with SH3RF2, TRADD and RIPK1. SH3RF2 facilitates the recruitment of RIPK1 and TRADD to TNFRSF1A in a TNF-alpha-dependent process. Interacts with PGLYRP1; this interaction is important for cell death induction. Interacts (via death domain) with MADD (via death domain).</text>
</comment>
<evidence type="ECO:0000256" key="22">
    <source>
        <dbReference type="PROSITE-ProRule" id="PRU00206"/>
    </source>
</evidence>
<evidence type="ECO:0000256" key="24">
    <source>
        <dbReference type="SAM" id="SignalP"/>
    </source>
</evidence>
<dbReference type="GO" id="GO:0043120">
    <property type="term" value="F:tumor necrosis factor binding"/>
    <property type="evidence" value="ECO:0007669"/>
    <property type="project" value="Ensembl"/>
</dbReference>
<dbReference type="GO" id="GO:0042742">
    <property type="term" value="P:defense response to bacterium"/>
    <property type="evidence" value="ECO:0007669"/>
    <property type="project" value="Ensembl"/>
</dbReference>
<keyword evidence="12 22" id="KW-1015">Disulfide bond</keyword>
<evidence type="ECO:0000256" key="3">
    <source>
        <dbReference type="ARBA" id="ARBA00016302"/>
    </source>
</evidence>
<dbReference type="CTD" id="7132"/>
<dbReference type="InterPro" id="IPR001368">
    <property type="entry name" value="TNFR/NGFR_Cys_rich_reg"/>
</dbReference>
<dbReference type="Pfam" id="PF00020">
    <property type="entry name" value="TNFR_c6"/>
    <property type="match status" value="2"/>
</dbReference>
<evidence type="ECO:0000256" key="6">
    <source>
        <dbReference type="ARBA" id="ARBA00022703"/>
    </source>
</evidence>
<dbReference type="GO" id="GO:0003177">
    <property type="term" value="P:pulmonary valve development"/>
    <property type="evidence" value="ECO:0007669"/>
    <property type="project" value="Ensembl"/>
</dbReference>
<feature type="repeat" description="TNFR-Cys" evidence="22">
    <location>
        <begin position="124"/>
        <end position="164"/>
    </location>
</feature>
<dbReference type="eggNOG" id="ENOG502S050">
    <property type="taxonomic scope" value="Eukaryota"/>
</dbReference>
<dbReference type="GO" id="GO:0034250">
    <property type="term" value="P:positive regulation of amide metabolic process"/>
    <property type="evidence" value="ECO:0007669"/>
    <property type="project" value="Ensembl"/>
</dbReference>
<comment type="caution">
    <text evidence="22">Lacks conserved residue(s) required for the propagation of feature annotation.</text>
</comment>
<name>A0A1U7R259_MESAU</name>
<evidence type="ECO:0000256" key="8">
    <source>
        <dbReference type="ARBA" id="ARBA00022737"/>
    </source>
</evidence>
<feature type="transmembrane region" description="Helical" evidence="23">
    <location>
        <begin position="210"/>
        <end position="232"/>
    </location>
</feature>
<dbReference type="SUPFAM" id="SSF57586">
    <property type="entry name" value="TNF receptor-like"/>
    <property type="match status" value="3"/>
</dbReference>
<dbReference type="GO" id="GO:0045834">
    <property type="term" value="P:positive regulation of lipid metabolic process"/>
    <property type="evidence" value="ECO:0007669"/>
    <property type="project" value="Ensembl"/>
</dbReference>
<dbReference type="GO" id="GO:0008630">
    <property type="term" value="P:intrinsic apoptotic signaling pathway in response to DNA damage"/>
    <property type="evidence" value="ECO:0007669"/>
    <property type="project" value="Ensembl"/>
</dbReference>
<dbReference type="GO" id="GO:0003176">
    <property type="term" value="P:aortic valve development"/>
    <property type="evidence" value="ECO:0007669"/>
    <property type="project" value="Ensembl"/>
</dbReference>
<evidence type="ECO:0000259" key="25">
    <source>
        <dbReference type="PROSITE" id="PS50017"/>
    </source>
</evidence>